<evidence type="ECO:0000256" key="2">
    <source>
        <dbReference type="ARBA" id="ARBA00010631"/>
    </source>
</evidence>
<name>A0ABN8EWI8_9BACT</name>
<keyword evidence="7" id="KW-0489">Methyltransferase</keyword>
<keyword evidence="7" id="KW-0808">Transferase</keyword>
<feature type="transmembrane region" description="Helical" evidence="6">
    <location>
        <begin position="79"/>
        <end position="98"/>
    </location>
</feature>
<comment type="similarity">
    <text evidence="2">Belongs to the nurim family.</text>
</comment>
<dbReference type="InterPro" id="IPR010721">
    <property type="entry name" value="UstE-like"/>
</dbReference>
<dbReference type="EC" id="2.1.1.334" evidence="7"/>
<dbReference type="Proteomes" id="UP000837932">
    <property type="component" value="Unassembled WGS sequence"/>
</dbReference>
<organism evidence="7 8">
    <name type="scientific">Emticicia aquatica</name>
    <dbReference type="NCBI Taxonomy" id="1681835"/>
    <lineage>
        <taxon>Bacteria</taxon>
        <taxon>Pseudomonadati</taxon>
        <taxon>Bacteroidota</taxon>
        <taxon>Cytophagia</taxon>
        <taxon>Cytophagales</taxon>
        <taxon>Leadbetterellaceae</taxon>
        <taxon>Emticicia</taxon>
    </lineage>
</organism>
<keyword evidence="8" id="KW-1185">Reference proteome</keyword>
<proteinExistence type="inferred from homology"/>
<evidence type="ECO:0000256" key="1">
    <source>
        <dbReference type="ARBA" id="ARBA00004141"/>
    </source>
</evidence>
<evidence type="ECO:0000313" key="8">
    <source>
        <dbReference type="Proteomes" id="UP000837932"/>
    </source>
</evidence>
<dbReference type="GO" id="GO:0032259">
    <property type="term" value="P:methylation"/>
    <property type="evidence" value="ECO:0007669"/>
    <property type="project" value="UniProtKB-KW"/>
</dbReference>
<reference evidence="7" key="1">
    <citation type="submission" date="2021-12" db="EMBL/GenBank/DDBJ databases">
        <authorList>
            <person name="Rodrigo-Torres L."/>
            <person name="Arahal R. D."/>
            <person name="Lucena T."/>
        </authorList>
    </citation>
    <scope>NUCLEOTIDE SEQUENCE</scope>
    <source>
        <strain evidence="7">CECT 8858</strain>
    </source>
</reference>
<dbReference type="GO" id="GO:0008168">
    <property type="term" value="F:methyltransferase activity"/>
    <property type="evidence" value="ECO:0007669"/>
    <property type="project" value="UniProtKB-KW"/>
</dbReference>
<accession>A0ABN8EWI8</accession>
<dbReference type="Gene3D" id="1.20.120.1630">
    <property type="match status" value="1"/>
</dbReference>
<comment type="subcellular location">
    <subcellularLocation>
        <location evidence="1">Membrane</location>
        <topology evidence="1">Multi-pass membrane protein</topology>
    </subcellularLocation>
</comment>
<keyword evidence="3 6" id="KW-0812">Transmembrane</keyword>
<evidence type="ECO:0000256" key="6">
    <source>
        <dbReference type="SAM" id="Phobius"/>
    </source>
</evidence>
<dbReference type="PANTHER" id="PTHR31040:SF1">
    <property type="entry name" value="NURIM"/>
    <property type="match status" value="1"/>
</dbReference>
<dbReference type="Pfam" id="PF06966">
    <property type="entry name" value="DUF1295"/>
    <property type="match status" value="1"/>
</dbReference>
<dbReference type="RefSeq" id="WP_238806951.1">
    <property type="nucleotide sequence ID" value="NZ_CAKLPY010000002.1"/>
</dbReference>
<keyword evidence="5 6" id="KW-0472">Membrane</keyword>
<protein>
    <submittedName>
        <fullName evidence="7">Methanethiol S-methyltransferase 1</fullName>
        <ecNumber evidence="7">2.1.1.334</ecNumber>
    </submittedName>
</protein>
<gene>
    <name evidence="7" type="primary">mddA1</name>
    <name evidence="7" type="ORF">EMA8858_02522</name>
</gene>
<feature type="transmembrane region" description="Helical" evidence="6">
    <location>
        <begin position="6"/>
        <end position="29"/>
    </location>
</feature>
<feature type="transmembrane region" description="Helical" evidence="6">
    <location>
        <begin position="41"/>
        <end position="59"/>
    </location>
</feature>
<evidence type="ECO:0000256" key="4">
    <source>
        <dbReference type="ARBA" id="ARBA00022989"/>
    </source>
</evidence>
<evidence type="ECO:0000256" key="3">
    <source>
        <dbReference type="ARBA" id="ARBA00022692"/>
    </source>
</evidence>
<feature type="transmembrane region" description="Helical" evidence="6">
    <location>
        <begin position="119"/>
        <end position="141"/>
    </location>
</feature>
<dbReference type="PANTHER" id="PTHR31040">
    <property type="entry name" value="NURIM"/>
    <property type="match status" value="1"/>
</dbReference>
<feature type="transmembrane region" description="Helical" evidence="6">
    <location>
        <begin position="147"/>
        <end position="164"/>
    </location>
</feature>
<dbReference type="EMBL" id="CAKLPY010000002">
    <property type="protein sequence ID" value="CAH0996390.1"/>
    <property type="molecule type" value="Genomic_DNA"/>
</dbReference>
<evidence type="ECO:0000256" key="5">
    <source>
        <dbReference type="ARBA" id="ARBA00023136"/>
    </source>
</evidence>
<comment type="caution">
    <text evidence="7">The sequence shown here is derived from an EMBL/GenBank/DDBJ whole genome shotgun (WGS) entry which is preliminary data.</text>
</comment>
<keyword evidence="4 6" id="KW-1133">Transmembrane helix</keyword>
<dbReference type="InterPro" id="IPR033580">
    <property type="entry name" value="Nurim-like"/>
</dbReference>
<evidence type="ECO:0000313" key="7">
    <source>
        <dbReference type="EMBL" id="CAH0996390.1"/>
    </source>
</evidence>
<sequence length="193" mass="22272">MLILLFFSWLFYGAIHSLMASNYFKNFVAEKMGKYVRFYRLFYNVIAFVLLIPVLALQFSTEKNTLWQVSDYEAISGKFISVLGTIFIAIALQGYDLGEFSGIHFKKQDEIPAFKTDGLLQYVRHPIYFGILLLFWGLFVADASTKSLLGAIAVTIYLLIGVYFEEKKLVLVFGEKYKAYQKNVPMLIPFLRF</sequence>